<evidence type="ECO:0000313" key="4">
    <source>
        <dbReference type="Proteomes" id="UP000054988"/>
    </source>
</evidence>
<proteinExistence type="predicted"/>
<protein>
    <submittedName>
        <fullName evidence="3">Uncharacterized protein</fullName>
    </submittedName>
</protein>
<keyword evidence="2" id="KW-0812">Transmembrane</keyword>
<feature type="compositionally biased region" description="Basic and acidic residues" evidence="1">
    <location>
        <begin position="397"/>
        <end position="406"/>
    </location>
</feature>
<evidence type="ECO:0000256" key="2">
    <source>
        <dbReference type="SAM" id="Phobius"/>
    </source>
</evidence>
<evidence type="ECO:0000256" key="1">
    <source>
        <dbReference type="SAM" id="MobiDB-lite"/>
    </source>
</evidence>
<accession>A0A0W0G7P2</accession>
<feature type="compositionally biased region" description="Low complexity" evidence="1">
    <location>
        <begin position="268"/>
        <end position="285"/>
    </location>
</feature>
<reference evidence="3 4" key="1">
    <citation type="submission" date="2015-12" db="EMBL/GenBank/DDBJ databases">
        <title>Draft genome sequence of Moniliophthora roreri, the causal agent of frosty pod rot of cacao.</title>
        <authorList>
            <person name="Aime M.C."/>
            <person name="Diaz-Valderrama J.R."/>
            <person name="Kijpornyongpan T."/>
            <person name="Phillips-Mora W."/>
        </authorList>
    </citation>
    <scope>NUCLEOTIDE SEQUENCE [LARGE SCALE GENOMIC DNA]</scope>
    <source>
        <strain evidence="3 4">MCA 2952</strain>
    </source>
</reference>
<gene>
    <name evidence="3" type="ORF">WG66_2846</name>
</gene>
<feature type="region of interest" description="Disordered" evidence="1">
    <location>
        <begin position="397"/>
        <end position="431"/>
    </location>
</feature>
<dbReference type="eggNOG" id="ENOG502S2FP">
    <property type="taxonomic scope" value="Eukaryota"/>
</dbReference>
<organism evidence="3 4">
    <name type="scientific">Moniliophthora roreri</name>
    <name type="common">Frosty pod rot fungus</name>
    <name type="synonym">Monilia roreri</name>
    <dbReference type="NCBI Taxonomy" id="221103"/>
    <lineage>
        <taxon>Eukaryota</taxon>
        <taxon>Fungi</taxon>
        <taxon>Dikarya</taxon>
        <taxon>Basidiomycota</taxon>
        <taxon>Agaricomycotina</taxon>
        <taxon>Agaricomycetes</taxon>
        <taxon>Agaricomycetidae</taxon>
        <taxon>Agaricales</taxon>
        <taxon>Marasmiineae</taxon>
        <taxon>Marasmiaceae</taxon>
        <taxon>Moniliophthora</taxon>
    </lineage>
</organism>
<sequence>MSPVADSPWPKRTPSPPPPASPLKRRRINHLNSRQDFFAQVQEAKQQCQFDSGNDVRSCFPTEGLTYQQHQWAAFVWNSRLPEFTQTNMVNVYLFHGDSRQLVLEFPNQPNPTNQAGSVQVQVNDSWFGERGLDWNGTDIPFTFYWVVQRNDTQLNGSELTQAHFTAVQTTYADSVIASMSSASVASVSSASAASVSRASVSSMMTATPTVSNSGGPGSVQNDDGGSSFPKWAIAVIVILGFFAIATTCILIFFIMRRLRRRREIESNRNSMGSSSPMMANANNNEPQSPLLAGNMHDRDLQSSVGHGGGYPAAAGAGAVGGAALNRAPSVVSPDGASTISRAGSAGEGGPFSGADAAIMADAFRKALRKPDFAGRPVEEGDSPENPEAKAELLNRELAEEGRDIRSVSSSRGVRVETLSDNGDTIQDHPH</sequence>
<dbReference type="AlphaFoldDB" id="A0A0W0G7P2"/>
<evidence type="ECO:0000313" key="3">
    <source>
        <dbReference type="EMBL" id="KTB44589.1"/>
    </source>
</evidence>
<name>A0A0W0G7P2_MONRR</name>
<feature type="compositionally biased region" description="Pro residues" evidence="1">
    <location>
        <begin position="11"/>
        <end position="21"/>
    </location>
</feature>
<comment type="caution">
    <text evidence="3">The sequence shown here is derived from an EMBL/GenBank/DDBJ whole genome shotgun (WGS) entry which is preliminary data.</text>
</comment>
<feature type="region of interest" description="Disordered" evidence="1">
    <location>
        <begin position="331"/>
        <end position="351"/>
    </location>
</feature>
<feature type="transmembrane region" description="Helical" evidence="2">
    <location>
        <begin position="232"/>
        <end position="255"/>
    </location>
</feature>
<feature type="region of interest" description="Disordered" evidence="1">
    <location>
        <begin position="1"/>
        <end position="24"/>
    </location>
</feature>
<keyword evidence="2" id="KW-0472">Membrane</keyword>
<dbReference type="Proteomes" id="UP000054988">
    <property type="component" value="Unassembled WGS sequence"/>
</dbReference>
<dbReference type="EMBL" id="LATX01000895">
    <property type="protein sequence ID" value="KTB44589.1"/>
    <property type="molecule type" value="Genomic_DNA"/>
</dbReference>
<feature type="region of interest" description="Disordered" evidence="1">
    <location>
        <begin position="267"/>
        <end position="290"/>
    </location>
</feature>
<keyword evidence="2" id="KW-1133">Transmembrane helix</keyword>